<dbReference type="EMBL" id="JACNYL010000001">
    <property type="protein sequence ID" value="MBD1420839.1"/>
    <property type="molecule type" value="Genomic_DNA"/>
</dbReference>
<dbReference type="Proteomes" id="UP000651112">
    <property type="component" value="Unassembled WGS sequence"/>
</dbReference>
<dbReference type="Gene3D" id="2.70.98.70">
    <property type="match status" value="1"/>
</dbReference>
<sequence length="618" mass="70223">MKKLISCLFFIGVISVTSGQIKPDFSRISDHPRLLLRQGEEEKLKEGVLTHTAWRNLHEVILRESTAILDMKPLTRNQIGRRILQTSREALRRIFYLSYSWRMTEERSYLEKAEQELLAVSQFADWNPSHFLDVAEMTLATAIGYDWLYHELPEASRQTIRNAILQKGLAPGQDAAYNGWRRAKNNWNQVCNTGLSFGALAVFEENEALCNDIIEKAIASIRIPMEAYAPAGNYTEGYSYWAYGTSFNVLFIDMLEKAFGSDFGLSSQPGFLQTASFYANLMGTSGRVFNYGDAGGVEGLQPAMFWFANKLQDRSVLFIEKDFLERQKFNEKSNRLLPLAMLWADGIDVNKIQAPTTKLWHATSENEIAVLRTGWNKTKDIYVGFKGGTASVSHGHMDAGSFVLDMDGVRWASELGMQQYNSLESAGLKIWDMHQQSPRWDVFRLNNFSHNTLTINGQLHQMEGNAKLIKKSENEEQINAVFDLTSVFASQLEKATRGIAVLNKSYVIVRDEIKTGKNRATVRWAMLTPARVDKIDGNRLVLKNGKKKITVFLEDMDDIQWKSWSAEPPKEYDAPNPGFVFVGFEIQMNPHEVKHLNISFNVGDHEKRSGHTLALSEW</sequence>
<comment type="caution">
    <text evidence="3">The sequence shown here is derived from an EMBL/GenBank/DDBJ whole genome shotgun (WGS) entry which is preliminary data.</text>
</comment>
<organism evidence="3 4">
    <name type="scientific">Sphingobacterium chuzhouense</name>
    <dbReference type="NCBI Taxonomy" id="1742264"/>
    <lineage>
        <taxon>Bacteria</taxon>
        <taxon>Pseudomonadati</taxon>
        <taxon>Bacteroidota</taxon>
        <taxon>Sphingobacteriia</taxon>
        <taxon>Sphingobacteriales</taxon>
        <taxon>Sphingobacteriaceae</taxon>
        <taxon>Sphingobacterium</taxon>
    </lineage>
</organism>
<comment type="subcellular location">
    <subcellularLocation>
        <location evidence="1">Cell envelope</location>
    </subcellularLocation>
</comment>
<name>A0ABR7XNT5_9SPHI</name>
<dbReference type="Gene3D" id="1.50.10.100">
    <property type="entry name" value="Chondroitin AC/alginate lyase"/>
    <property type="match status" value="1"/>
</dbReference>
<gene>
    <name evidence="3" type="ORF">H8B21_04550</name>
</gene>
<dbReference type="RefSeq" id="WP_190312578.1">
    <property type="nucleotide sequence ID" value="NZ_JACNYL010000001.1"/>
</dbReference>
<evidence type="ECO:0000313" key="3">
    <source>
        <dbReference type="EMBL" id="MBD1420839.1"/>
    </source>
</evidence>
<reference evidence="3 4" key="1">
    <citation type="submission" date="2020-08" db="EMBL/GenBank/DDBJ databases">
        <title>Sphingobacterium sp. DN00404 isolated from aquaculture water.</title>
        <authorList>
            <person name="Zhang M."/>
        </authorList>
    </citation>
    <scope>NUCLEOTIDE SEQUENCE [LARGE SCALE GENOMIC DNA]</scope>
    <source>
        <strain evidence="3 4">KCTC 42746</strain>
    </source>
</reference>
<accession>A0ABR7XNT5</accession>
<protein>
    <submittedName>
        <fullName evidence="3">Heparinase II/III family protein</fullName>
    </submittedName>
</protein>
<evidence type="ECO:0000259" key="2">
    <source>
        <dbReference type="Pfam" id="PF07940"/>
    </source>
</evidence>
<proteinExistence type="predicted"/>
<dbReference type="InterPro" id="IPR008929">
    <property type="entry name" value="Chondroitin_lyas"/>
</dbReference>
<keyword evidence="4" id="KW-1185">Reference proteome</keyword>
<dbReference type="SUPFAM" id="SSF48230">
    <property type="entry name" value="Chondroitin AC/alginate lyase"/>
    <property type="match status" value="1"/>
</dbReference>
<feature type="domain" description="Heparinase II/III-like C-terminal" evidence="2">
    <location>
        <begin position="379"/>
        <end position="552"/>
    </location>
</feature>
<evidence type="ECO:0000313" key="4">
    <source>
        <dbReference type="Proteomes" id="UP000651112"/>
    </source>
</evidence>
<evidence type="ECO:0000256" key="1">
    <source>
        <dbReference type="ARBA" id="ARBA00004196"/>
    </source>
</evidence>
<dbReference type="PANTHER" id="PTHR38045:SF1">
    <property type="entry name" value="HEPARINASE II_III-LIKE PROTEIN"/>
    <property type="match status" value="1"/>
</dbReference>
<dbReference type="InterPro" id="IPR012480">
    <property type="entry name" value="Hepar_II_III_C"/>
</dbReference>
<dbReference type="Pfam" id="PF07940">
    <property type="entry name" value="Hepar_II_III_C"/>
    <property type="match status" value="1"/>
</dbReference>
<dbReference type="PANTHER" id="PTHR38045">
    <property type="entry name" value="CHROMOSOME 1, WHOLE GENOME SHOTGUN SEQUENCE"/>
    <property type="match status" value="1"/>
</dbReference>